<dbReference type="PANTHER" id="PTHR19877">
    <property type="entry name" value="EUKARYOTIC TRANSLATION INITIATION FACTOR 3 SUBUNIT I"/>
    <property type="match status" value="1"/>
</dbReference>
<evidence type="ECO:0000256" key="7">
    <source>
        <dbReference type="PROSITE-ProRule" id="PRU00221"/>
    </source>
</evidence>
<gene>
    <name evidence="8" type="primary">strap</name>
    <name evidence="8" type="ORF">LAWI1_G006109</name>
</gene>
<feature type="repeat" description="WD" evidence="7">
    <location>
        <begin position="81"/>
        <end position="122"/>
    </location>
</feature>
<dbReference type="PROSITE" id="PS00678">
    <property type="entry name" value="WD_REPEATS_1"/>
    <property type="match status" value="1"/>
</dbReference>
<dbReference type="PROSITE" id="PS50082">
    <property type="entry name" value="WD_REPEATS_2"/>
    <property type="match status" value="3"/>
</dbReference>
<evidence type="ECO:0000313" key="9">
    <source>
        <dbReference type="Proteomes" id="UP000315522"/>
    </source>
</evidence>
<keyword evidence="8" id="KW-0418">Kinase</keyword>
<evidence type="ECO:0000313" key="8">
    <source>
        <dbReference type="EMBL" id="TVY88218.1"/>
    </source>
</evidence>
<protein>
    <recommendedName>
        <fullName evidence="6">Serine-threonine kinase receptor-associated protein</fullName>
    </recommendedName>
</protein>
<evidence type="ECO:0000256" key="6">
    <source>
        <dbReference type="ARBA" id="ARBA00040390"/>
    </source>
</evidence>
<dbReference type="InterPro" id="IPR036322">
    <property type="entry name" value="WD40_repeat_dom_sf"/>
</dbReference>
<evidence type="ECO:0000256" key="4">
    <source>
        <dbReference type="ARBA" id="ARBA00023187"/>
    </source>
</evidence>
<keyword evidence="8" id="KW-0675">Receptor</keyword>
<keyword evidence="9" id="KW-1185">Reference proteome</keyword>
<keyword evidence="2" id="KW-0507">mRNA processing</keyword>
<accession>A0A559M5I4</accession>
<feature type="repeat" description="WD" evidence="7">
    <location>
        <begin position="325"/>
        <end position="357"/>
    </location>
</feature>
<keyword evidence="1 7" id="KW-0853">WD repeat</keyword>
<dbReference type="Pfam" id="PF00400">
    <property type="entry name" value="WD40"/>
    <property type="match status" value="4"/>
</dbReference>
<feature type="repeat" description="WD" evidence="7">
    <location>
        <begin position="189"/>
        <end position="230"/>
    </location>
</feature>
<sequence>MAGPEISKLYVPLTCHGHSRPVTHLSFSDWADDGDIYYLISACKGIYNMPRKGTSRMKTDERADNQPMLRDGVTGDWIGTFFGHKGAIYQARLSADANIAASASADFTTRVWDTHSGETLCTLQHNHTVRAIAFPPTHNTLIATGGMEKKLRIFDFSRFDPNAPNPATNGTNGASEPMMMAEEGFEIGAGVHQGCIKAIVWTRDPNILVTVADDKKIRWWDLGNQGAILQEKEVQGDIGSCEFTTMKPEPNDIGHGFPVLCIAAGKSVYFYGGEKATQLIKTVNLPYDVASVALHPCQRKFVTGGLKDTWAKVYNFDTEEELDVHKGHHGPIWSVAFSPDGKLYATGSEDGTIKMWKNCRGPYGLWKADRE</sequence>
<name>A0A559M5I4_9HELO</name>
<evidence type="ECO:0000256" key="2">
    <source>
        <dbReference type="ARBA" id="ARBA00022664"/>
    </source>
</evidence>
<keyword evidence="8" id="KW-0808">Transferase</keyword>
<dbReference type="PANTHER" id="PTHR19877:SF13">
    <property type="entry name" value="SERINE-THREONINE KINASE RECEPTOR-ASSOCIATED PROTEIN"/>
    <property type="match status" value="1"/>
</dbReference>
<comment type="caution">
    <text evidence="8">The sequence shown here is derived from an EMBL/GenBank/DDBJ whole genome shotgun (WGS) entry which is preliminary data.</text>
</comment>
<organism evidence="8 9">
    <name type="scientific">Lachnellula willkommii</name>
    <dbReference type="NCBI Taxonomy" id="215461"/>
    <lineage>
        <taxon>Eukaryota</taxon>
        <taxon>Fungi</taxon>
        <taxon>Dikarya</taxon>
        <taxon>Ascomycota</taxon>
        <taxon>Pezizomycotina</taxon>
        <taxon>Leotiomycetes</taxon>
        <taxon>Helotiales</taxon>
        <taxon>Lachnaceae</taxon>
        <taxon>Lachnellula</taxon>
    </lineage>
</organism>
<comment type="similarity">
    <text evidence="5">Belongs to the WD repeat STRAP family.</text>
</comment>
<dbReference type="InterPro" id="IPR019775">
    <property type="entry name" value="WD40_repeat_CS"/>
</dbReference>
<keyword evidence="3" id="KW-0677">Repeat</keyword>
<dbReference type="SMART" id="SM00320">
    <property type="entry name" value="WD40"/>
    <property type="match status" value="5"/>
</dbReference>
<evidence type="ECO:0000256" key="3">
    <source>
        <dbReference type="ARBA" id="ARBA00022737"/>
    </source>
</evidence>
<dbReference type="AlphaFoldDB" id="A0A559M5I4"/>
<evidence type="ECO:0000256" key="5">
    <source>
        <dbReference type="ARBA" id="ARBA00038394"/>
    </source>
</evidence>
<dbReference type="InterPro" id="IPR015943">
    <property type="entry name" value="WD40/YVTN_repeat-like_dom_sf"/>
</dbReference>
<reference evidence="8 9" key="1">
    <citation type="submission" date="2018-05" db="EMBL/GenBank/DDBJ databases">
        <title>Genome sequencing and assembly of the regulated plant pathogen Lachnellula willkommii and related sister species for the development of diagnostic species identification markers.</title>
        <authorList>
            <person name="Giroux E."/>
            <person name="Bilodeau G."/>
        </authorList>
    </citation>
    <scope>NUCLEOTIDE SEQUENCE [LARGE SCALE GENOMIC DNA]</scope>
    <source>
        <strain evidence="8 9">CBS 172.35</strain>
    </source>
</reference>
<dbReference type="EMBL" id="QGML01001863">
    <property type="protein sequence ID" value="TVY88218.1"/>
    <property type="molecule type" value="Genomic_DNA"/>
</dbReference>
<dbReference type="GO" id="GO:0032797">
    <property type="term" value="C:SMN complex"/>
    <property type="evidence" value="ECO:0007669"/>
    <property type="project" value="TreeGrafter"/>
</dbReference>
<evidence type="ECO:0000256" key="1">
    <source>
        <dbReference type="ARBA" id="ARBA00022574"/>
    </source>
</evidence>
<dbReference type="InterPro" id="IPR001680">
    <property type="entry name" value="WD40_rpt"/>
</dbReference>
<keyword evidence="4" id="KW-0508">mRNA splicing</keyword>
<dbReference type="Gene3D" id="2.130.10.10">
    <property type="entry name" value="YVTN repeat-like/Quinoprotein amine dehydrogenase"/>
    <property type="match status" value="1"/>
</dbReference>
<dbReference type="SUPFAM" id="SSF50978">
    <property type="entry name" value="WD40 repeat-like"/>
    <property type="match status" value="1"/>
</dbReference>
<dbReference type="GO" id="GO:0016301">
    <property type="term" value="F:kinase activity"/>
    <property type="evidence" value="ECO:0007669"/>
    <property type="project" value="UniProtKB-KW"/>
</dbReference>
<dbReference type="GO" id="GO:0000387">
    <property type="term" value="P:spliceosomal snRNP assembly"/>
    <property type="evidence" value="ECO:0007669"/>
    <property type="project" value="TreeGrafter"/>
</dbReference>
<dbReference type="Proteomes" id="UP000315522">
    <property type="component" value="Unassembled WGS sequence"/>
</dbReference>
<dbReference type="GO" id="GO:0003723">
    <property type="term" value="F:RNA binding"/>
    <property type="evidence" value="ECO:0007669"/>
    <property type="project" value="TreeGrafter"/>
</dbReference>
<dbReference type="PROSITE" id="PS50294">
    <property type="entry name" value="WD_REPEATS_REGION"/>
    <property type="match status" value="3"/>
</dbReference>
<proteinExistence type="inferred from homology"/>